<evidence type="ECO:0000256" key="4">
    <source>
        <dbReference type="ARBA" id="ARBA00023128"/>
    </source>
</evidence>
<dbReference type="GO" id="GO:0005739">
    <property type="term" value="C:mitochondrion"/>
    <property type="evidence" value="ECO:0007669"/>
    <property type="project" value="UniProtKB-SubCell"/>
</dbReference>
<evidence type="ECO:0000256" key="1">
    <source>
        <dbReference type="ARBA" id="ARBA00004173"/>
    </source>
</evidence>
<dbReference type="GO" id="GO:0033617">
    <property type="term" value="P:mitochondrial respiratory chain complex IV assembly"/>
    <property type="evidence" value="ECO:0007669"/>
    <property type="project" value="TreeGrafter"/>
</dbReference>
<feature type="signal peptide" evidence="6">
    <location>
        <begin position="1"/>
        <end position="22"/>
    </location>
</feature>
<dbReference type="OrthoDB" id="76305at2759"/>
<evidence type="ECO:0000256" key="5">
    <source>
        <dbReference type="SAM" id="MobiDB-lite"/>
    </source>
</evidence>
<organism evidence="7 8">
    <name type="scientific">Choanephora cucurbitarum</name>
    <dbReference type="NCBI Taxonomy" id="101091"/>
    <lineage>
        <taxon>Eukaryota</taxon>
        <taxon>Fungi</taxon>
        <taxon>Fungi incertae sedis</taxon>
        <taxon>Mucoromycota</taxon>
        <taxon>Mucoromycotina</taxon>
        <taxon>Mucoromycetes</taxon>
        <taxon>Mucorales</taxon>
        <taxon>Mucorineae</taxon>
        <taxon>Choanephoraceae</taxon>
        <taxon>Choanephoroideae</taxon>
        <taxon>Choanephora</taxon>
    </lineage>
</organism>
<gene>
    <name evidence="7" type="ORF">A0J61_04882</name>
</gene>
<protein>
    <recommendedName>
        <fullName evidence="9">Protein PET117, mitochondrial</fullName>
    </recommendedName>
</protein>
<dbReference type="InterPro" id="IPR031568">
    <property type="entry name" value="Pet117"/>
</dbReference>
<evidence type="ECO:0000313" key="8">
    <source>
        <dbReference type="Proteomes" id="UP000093000"/>
    </source>
</evidence>
<dbReference type="InParanoid" id="A0A1C7NDE6"/>
<dbReference type="Pfam" id="PF15786">
    <property type="entry name" value="PET117"/>
    <property type="match status" value="1"/>
</dbReference>
<reference evidence="7 8" key="1">
    <citation type="submission" date="2016-03" db="EMBL/GenBank/DDBJ databases">
        <title>Choanephora cucurbitarum.</title>
        <authorList>
            <person name="Min B."/>
            <person name="Park H."/>
            <person name="Park J.-H."/>
            <person name="Shin H.-D."/>
            <person name="Choi I.-G."/>
        </authorList>
    </citation>
    <scope>NUCLEOTIDE SEQUENCE [LARGE SCALE GENOMIC DNA]</scope>
    <source>
        <strain evidence="7 8">KUS-F28377</strain>
    </source>
</reference>
<comment type="subcellular location">
    <subcellularLocation>
        <location evidence="1">Mitochondrion</location>
    </subcellularLocation>
</comment>
<evidence type="ECO:0000256" key="3">
    <source>
        <dbReference type="ARBA" id="ARBA00022946"/>
    </source>
</evidence>
<keyword evidence="8" id="KW-1185">Reference proteome</keyword>
<accession>A0A1C7NDE6</accession>
<proteinExistence type="inferred from homology"/>
<dbReference type="EMBL" id="LUGH01000249">
    <property type="protein sequence ID" value="OBZ87078.1"/>
    <property type="molecule type" value="Genomic_DNA"/>
</dbReference>
<feature type="region of interest" description="Disordered" evidence="5">
    <location>
        <begin position="68"/>
        <end position="88"/>
    </location>
</feature>
<dbReference type="AlphaFoldDB" id="A0A1C7NDE6"/>
<keyword evidence="3" id="KW-0809">Transit peptide</keyword>
<keyword evidence="6" id="KW-0732">Signal</keyword>
<comment type="caution">
    <text evidence="7">The sequence shown here is derived from an EMBL/GenBank/DDBJ whole genome shotgun (WGS) entry which is preliminary data.</text>
</comment>
<evidence type="ECO:0008006" key="9">
    <source>
        <dbReference type="Google" id="ProtNLM"/>
    </source>
</evidence>
<evidence type="ECO:0000313" key="7">
    <source>
        <dbReference type="EMBL" id="OBZ87078.1"/>
    </source>
</evidence>
<dbReference type="PANTHER" id="PTHR28163:SF1">
    <property type="entry name" value="PROTEIN PET117 HOMOLOG, MITOCHONDRIAL"/>
    <property type="match status" value="1"/>
</dbReference>
<evidence type="ECO:0000256" key="6">
    <source>
        <dbReference type="SAM" id="SignalP"/>
    </source>
</evidence>
<keyword evidence="4" id="KW-0496">Mitochondrion</keyword>
<dbReference type="STRING" id="101091.A0A1C7NDE6"/>
<name>A0A1C7NDE6_9FUNG</name>
<feature type="compositionally biased region" description="Polar residues" evidence="5">
    <location>
        <begin position="69"/>
        <end position="88"/>
    </location>
</feature>
<sequence>MSKAAKATLMGSIVFCAASVFGVHYLQNEEKATLRAGVVREDERRKKKEQQALNMQELKEQQELHQALLKTQQVSQPPSNEPASNDEE</sequence>
<comment type="similarity">
    <text evidence="2">Belongs to the PET117 family.</text>
</comment>
<dbReference type="Proteomes" id="UP000093000">
    <property type="component" value="Unassembled WGS sequence"/>
</dbReference>
<feature type="chain" id="PRO_5008889630" description="Protein PET117, mitochondrial" evidence="6">
    <location>
        <begin position="23"/>
        <end position="88"/>
    </location>
</feature>
<evidence type="ECO:0000256" key="2">
    <source>
        <dbReference type="ARBA" id="ARBA00008197"/>
    </source>
</evidence>
<dbReference type="PANTHER" id="PTHR28163">
    <property type="entry name" value="PROTEIN PET117 HOMOLOG, MITOCHONDRIAL"/>
    <property type="match status" value="1"/>
</dbReference>